<dbReference type="InterPro" id="IPR039424">
    <property type="entry name" value="SBP_5"/>
</dbReference>
<evidence type="ECO:0000256" key="2">
    <source>
        <dbReference type="ARBA" id="ARBA00005695"/>
    </source>
</evidence>
<sequence length="515" mass="58242">MKRLLLGILSIVLLISCTVKSETPTDTEQTVLKIGAIKDFKRSLEGSTLVFDTLLQMTLDYKPLPNIITEWTRNDTATEYHLTIRDDILFSDGTPLTAQTVKWDIENVAPITYCVFSSLLKEVSITDTTHLKISLTAPYYFLPQDLALVTAIKENGVDEALNITDFIGTGAYILKEYDEGQSASLIKNENYWNKAAAPSIPQVEWLVITDDNARNSALSSGQIDVLGISEHYLSIQYPLIDDLIKAKKMSFFEEPKDAFTSLMTISFNWKEGFCSDKALREALEYGINRQALVDTVFFGIPQASGHQFNPAFTDRPQNEKPYTYNPEFSKTLLAEAGYRDSDNDGVLEKDGKKVSLKFLISSKEDYQRDLAVFIKSELHKLRIDCEIIQVTGEAMREHFKTGNYDLAVSHPWYEPIIGTVTYFGFDDNYTDYGLSYAINAKSVEAARALVESATEEQIKTYAGALWQEQYEQCVTLPLCTSSRMAIFNPRFEGFRFNGNVYRIDLSGVKLRTEKR</sequence>
<dbReference type="EMBL" id="CP048020">
    <property type="protein sequence ID" value="QHX42536.1"/>
    <property type="molecule type" value="Genomic_DNA"/>
</dbReference>
<evidence type="ECO:0000259" key="6">
    <source>
        <dbReference type="Pfam" id="PF00496"/>
    </source>
</evidence>
<dbReference type="Gene3D" id="3.10.105.10">
    <property type="entry name" value="Dipeptide-binding Protein, Domain 3"/>
    <property type="match status" value="1"/>
</dbReference>
<keyword evidence="3" id="KW-0813">Transport</keyword>
<dbReference type="PROSITE" id="PS51257">
    <property type="entry name" value="PROKAR_LIPOPROTEIN"/>
    <property type="match status" value="1"/>
</dbReference>
<dbReference type="Pfam" id="PF00496">
    <property type="entry name" value="SBP_bac_5"/>
    <property type="match status" value="1"/>
</dbReference>
<evidence type="ECO:0000256" key="5">
    <source>
        <dbReference type="SAM" id="SignalP"/>
    </source>
</evidence>
<feature type="signal peptide" evidence="5">
    <location>
        <begin position="1"/>
        <end position="21"/>
    </location>
</feature>
<dbReference type="PANTHER" id="PTHR30290">
    <property type="entry name" value="PERIPLASMIC BINDING COMPONENT OF ABC TRANSPORTER"/>
    <property type="match status" value="1"/>
</dbReference>
<dbReference type="InterPro" id="IPR000914">
    <property type="entry name" value="SBP_5_dom"/>
</dbReference>
<comment type="subcellular location">
    <subcellularLocation>
        <location evidence="1">Cell envelope</location>
    </subcellularLocation>
</comment>
<comment type="similarity">
    <text evidence="2">Belongs to the bacterial solute-binding protein 5 family.</text>
</comment>
<organism evidence="7 8">
    <name type="scientific">Treponema vincentii</name>
    <dbReference type="NCBI Taxonomy" id="69710"/>
    <lineage>
        <taxon>Bacteria</taxon>
        <taxon>Pseudomonadati</taxon>
        <taxon>Spirochaetota</taxon>
        <taxon>Spirochaetia</taxon>
        <taxon>Spirochaetales</taxon>
        <taxon>Treponemataceae</taxon>
        <taxon>Treponema</taxon>
    </lineage>
</organism>
<evidence type="ECO:0000256" key="1">
    <source>
        <dbReference type="ARBA" id="ARBA00004196"/>
    </source>
</evidence>
<evidence type="ECO:0000313" key="7">
    <source>
        <dbReference type="EMBL" id="QHX42536.1"/>
    </source>
</evidence>
<reference evidence="7 8" key="1">
    <citation type="submission" date="2020-01" db="EMBL/GenBank/DDBJ databases">
        <title>Complete genome sequence of a human oral phylogroup 1 Treponema sp. strain ATCC 700766, originally isolated from periodontitis dental plaque.</title>
        <authorList>
            <person name="Chan Y."/>
            <person name="Huo Y.-B."/>
            <person name="Yu X.-L."/>
            <person name="Zeng H."/>
            <person name="Leung W.-K."/>
            <person name="Watt R.M."/>
        </authorList>
    </citation>
    <scope>NUCLEOTIDE SEQUENCE [LARGE SCALE GENOMIC DNA]</scope>
    <source>
        <strain evidence="7 8">OMZ 804</strain>
    </source>
</reference>
<dbReference type="SUPFAM" id="SSF53850">
    <property type="entry name" value="Periplasmic binding protein-like II"/>
    <property type="match status" value="1"/>
</dbReference>
<evidence type="ECO:0000313" key="8">
    <source>
        <dbReference type="Proteomes" id="UP000464374"/>
    </source>
</evidence>
<dbReference type="KEGG" id="trz:GWP43_02715"/>
<dbReference type="AlphaFoldDB" id="A0A6P1XYB6"/>
<accession>A0A6P1XYB6</accession>
<gene>
    <name evidence="7" type="ORF">GWP43_02715</name>
</gene>
<dbReference type="PANTHER" id="PTHR30290:SF10">
    <property type="entry name" value="PERIPLASMIC OLIGOPEPTIDE-BINDING PROTEIN-RELATED"/>
    <property type="match status" value="1"/>
</dbReference>
<dbReference type="GO" id="GO:0015833">
    <property type="term" value="P:peptide transport"/>
    <property type="evidence" value="ECO:0007669"/>
    <property type="project" value="TreeGrafter"/>
</dbReference>
<dbReference type="Gene3D" id="3.40.190.10">
    <property type="entry name" value="Periplasmic binding protein-like II"/>
    <property type="match status" value="1"/>
</dbReference>
<dbReference type="GO" id="GO:1904680">
    <property type="term" value="F:peptide transmembrane transporter activity"/>
    <property type="evidence" value="ECO:0007669"/>
    <property type="project" value="TreeGrafter"/>
</dbReference>
<feature type="chain" id="PRO_5026795869" description="Solute-binding protein family 5 domain-containing protein" evidence="5">
    <location>
        <begin position="22"/>
        <end position="515"/>
    </location>
</feature>
<keyword evidence="4 5" id="KW-0732">Signal</keyword>
<dbReference type="Proteomes" id="UP000464374">
    <property type="component" value="Chromosome"/>
</dbReference>
<proteinExistence type="inferred from homology"/>
<dbReference type="RefSeq" id="WP_162662506.1">
    <property type="nucleotide sequence ID" value="NZ_CP048020.1"/>
</dbReference>
<protein>
    <recommendedName>
        <fullName evidence="6">Solute-binding protein family 5 domain-containing protein</fullName>
    </recommendedName>
</protein>
<evidence type="ECO:0000256" key="3">
    <source>
        <dbReference type="ARBA" id="ARBA00022448"/>
    </source>
</evidence>
<name>A0A6P1XYB6_9SPIR</name>
<evidence type="ECO:0000256" key="4">
    <source>
        <dbReference type="ARBA" id="ARBA00022729"/>
    </source>
</evidence>
<dbReference type="GO" id="GO:0030313">
    <property type="term" value="C:cell envelope"/>
    <property type="evidence" value="ECO:0007669"/>
    <property type="project" value="UniProtKB-SubCell"/>
</dbReference>
<feature type="domain" description="Solute-binding protein family 5" evidence="6">
    <location>
        <begin position="63"/>
        <end position="411"/>
    </location>
</feature>